<dbReference type="RefSeq" id="WP_195895329.1">
    <property type="nucleotide sequence ID" value="NZ_JADOGI010000026.1"/>
</dbReference>
<proteinExistence type="predicted"/>
<gene>
    <name evidence="1" type="ORF">ITP53_11440</name>
</gene>
<name>A0A931EYC6_9ACTN</name>
<dbReference type="EMBL" id="JADOGI010000026">
    <property type="protein sequence ID" value="MBF8186352.1"/>
    <property type="molecule type" value="Genomic_DNA"/>
</dbReference>
<reference evidence="1" key="1">
    <citation type="submission" date="2020-11" db="EMBL/GenBank/DDBJ databases">
        <title>Whole-genome analyses of Nonomuraea sp. K274.</title>
        <authorList>
            <person name="Veyisoglu A."/>
        </authorList>
    </citation>
    <scope>NUCLEOTIDE SEQUENCE</scope>
    <source>
        <strain evidence="1">K274</strain>
    </source>
</reference>
<protein>
    <submittedName>
        <fullName evidence="1">Uncharacterized protein</fullName>
    </submittedName>
</protein>
<dbReference type="AlphaFoldDB" id="A0A931EYC6"/>
<evidence type="ECO:0000313" key="2">
    <source>
        <dbReference type="Proteomes" id="UP000605361"/>
    </source>
</evidence>
<organism evidence="1 2">
    <name type="scientific">Nonomuraea cypriaca</name>
    <dbReference type="NCBI Taxonomy" id="1187855"/>
    <lineage>
        <taxon>Bacteria</taxon>
        <taxon>Bacillati</taxon>
        <taxon>Actinomycetota</taxon>
        <taxon>Actinomycetes</taxon>
        <taxon>Streptosporangiales</taxon>
        <taxon>Streptosporangiaceae</taxon>
        <taxon>Nonomuraea</taxon>
    </lineage>
</organism>
<accession>A0A931EYC6</accession>
<keyword evidence="2" id="KW-1185">Reference proteome</keyword>
<sequence>MLARIALHRAEPELIDLLTALRADWTPAEIRRALANATERGTPWIVAARILLRLAEWPSAQPGHLTTRHNQP</sequence>
<evidence type="ECO:0000313" key="1">
    <source>
        <dbReference type="EMBL" id="MBF8186352.1"/>
    </source>
</evidence>
<comment type="caution">
    <text evidence="1">The sequence shown here is derived from an EMBL/GenBank/DDBJ whole genome shotgun (WGS) entry which is preliminary data.</text>
</comment>
<dbReference type="Proteomes" id="UP000605361">
    <property type="component" value="Unassembled WGS sequence"/>
</dbReference>